<feature type="compositionally biased region" description="Basic and acidic residues" evidence="9">
    <location>
        <begin position="1222"/>
        <end position="1240"/>
    </location>
</feature>
<dbReference type="Pfam" id="PF00005">
    <property type="entry name" value="ABC_tran"/>
    <property type="match status" value="1"/>
</dbReference>
<evidence type="ECO:0000256" key="4">
    <source>
        <dbReference type="ARBA" id="ARBA00022741"/>
    </source>
</evidence>
<feature type="region of interest" description="Disordered" evidence="9">
    <location>
        <begin position="1052"/>
        <end position="1088"/>
    </location>
</feature>
<evidence type="ECO:0000259" key="12">
    <source>
        <dbReference type="PROSITE" id="PS50929"/>
    </source>
</evidence>
<dbReference type="SUPFAM" id="SSF52540">
    <property type="entry name" value="P-loop containing nucleoside triphosphate hydrolases"/>
    <property type="match status" value="1"/>
</dbReference>
<feature type="compositionally biased region" description="Low complexity" evidence="9">
    <location>
        <begin position="404"/>
        <end position="417"/>
    </location>
</feature>
<dbReference type="CDD" id="cd18581">
    <property type="entry name" value="ABC_6TM_ABCB6"/>
    <property type="match status" value="1"/>
</dbReference>
<feature type="transmembrane region" description="Helical" evidence="10">
    <location>
        <begin position="708"/>
        <end position="726"/>
    </location>
</feature>
<dbReference type="PROSITE" id="PS00211">
    <property type="entry name" value="ABC_TRANSPORTER_1"/>
    <property type="match status" value="1"/>
</dbReference>
<dbReference type="InterPro" id="IPR017871">
    <property type="entry name" value="ABC_transporter-like_CS"/>
</dbReference>
<comment type="subcellular location">
    <subcellularLocation>
        <location evidence="1">Membrane</location>
        <topology evidence="1">Multi-pass membrane protein</topology>
    </subcellularLocation>
</comment>
<dbReference type="OrthoDB" id="6500128at2759"/>
<evidence type="ECO:0000256" key="1">
    <source>
        <dbReference type="ARBA" id="ARBA00004141"/>
    </source>
</evidence>
<gene>
    <name evidence="13" type="ORF">BCR44DRAFT_1446558</name>
</gene>
<feature type="region of interest" description="Disordered" evidence="9">
    <location>
        <begin position="367"/>
        <end position="429"/>
    </location>
</feature>
<feature type="transmembrane region" description="Helical" evidence="10">
    <location>
        <begin position="218"/>
        <end position="240"/>
    </location>
</feature>
<keyword evidence="5" id="KW-0067">ATP-binding</keyword>
<evidence type="ECO:0000313" key="14">
    <source>
        <dbReference type="Proteomes" id="UP000193411"/>
    </source>
</evidence>
<feature type="domain" description="ABC transporter" evidence="11">
    <location>
        <begin position="798"/>
        <end position="1032"/>
    </location>
</feature>
<dbReference type="GO" id="GO:0016887">
    <property type="term" value="F:ATP hydrolysis activity"/>
    <property type="evidence" value="ECO:0007669"/>
    <property type="project" value="InterPro"/>
</dbReference>
<dbReference type="Proteomes" id="UP000193411">
    <property type="component" value="Unassembled WGS sequence"/>
</dbReference>
<dbReference type="PANTHER" id="PTHR24221">
    <property type="entry name" value="ATP-BINDING CASSETTE SUB-FAMILY B"/>
    <property type="match status" value="1"/>
</dbReference>
<feature type="compositionally biased region" description="Pro residues" evidence="9">
    <location>
        <begin position="1144"/>
        <end position="1159"/>
    </location>
</feature>
<dbReference type="GO" id="GO:0005524">
    <property type="term" value="F:ATP binding"/>
    <property type="evidence" value="ECO:0007669"/>
    <property type="project" value="UniProtKB-KW"/>
</dbReference>
<evidence type="ECO:0000256" key="2">
    <source>
        <dbReference type="ARBA" id="ARBA00022448"/>
    </source>
</evidence>
<dbReference type="PANTHER" id="PTHR24221:SF654">
    <property type="entry name" value="ATP-BINDING CASSETTE SUB-FAMILY B MEMBER 6"/>
    <property type="match status" value="1"/>
</dbReference>
<dbReference type="Gene3D" id="3.40.50.300">
    <property type="entry name" value="P-loop containing nucleotide triphosphate hydrolases"/>
    <property type="match status" value="1"/>
</dbReference>
<evidence type="ECO:0000256" key="9">
    <source>
        <dbReference type="SAM" id="MobiDB-lite"/>
    </source>
</evidence>
<feature type="domain" description="ABC transmembrane type-1" evidence="12">
    <location>
        <begin position="459"/>
        <end position="762"/>
    </location>
</feature>
<evidence type="ECO:0000256" key="10">
    <source>
        <dbReference type="SAM" id="Phobius"/>
    </source>
</evidence>
<dbReference type="SUPFAM" id="SSF90123">
    <property type="entry name" value="ABC transporter transmembrane region"/>
    <property type="match status" value="1"/>
</dbReference>
<accession>A0A1Y2H661</accession>
<feature type="compositionally biased region" description="Acidic residues" evidence="9">
    <location>
        <begin position="1210"/>
        <end position="1221"/>
    </location>
</feature>
<evidence type="ECO:0000313" key="13">
    <source>
        <dbReference type="EMBL" id="ORZ30056.1"/>
    </source>
</evidence>
<keyword evidence="7 10" id="KW-0472">Membrane</keyword>
<dbReference type="AlphaFoldDB" id="A0A1Y2H661"/>
<keyword evidence="14" id="KW-1185">Reference proteome</keyword>
<dbReference type="SMART" id="SM00382">
    <property type="entry name" value="AAA"/>
    <property type="match status" value="1"/>
</dbReference>
<feature type="compositionally biased region" description="Low complexity" evidence="9">
    <location>
        <begin position="376"/>
        <end position="385"/>
    </location>
</feature>
<sequence length="1267" mass="138923">MTMITQRIPIDLPTDTPPWAYASRLAPVTSAVTTTAPLLVVATCYAVREISWFFRRKLHLHRLSRASPAGARRAHYLPHHTHARRPPRPSTAGTVIGPSESASAGVGGLSISPGHNHESQQKRNRLLDTLRASTDFEGSTGASSTPLPGSSPTIASDSDYPDGDQAATGPSSPGTRTDFDADADDDYSCDSSLSDAPTDDADRPNSPVFSPPKWLTRFALVFTSAQVLSHAFALIWLALTHIHSHPTSALDFFPWLLAVHVCLTLSWIQTLGLLIVRRNRWDRTWVVAGLWAIALASSLCSLYNHLLYWGNPIPGFDAVYSHVSWLPALLLPQILDVVFPLSLSGIAVARFYKHSVAAREVAAHAADEEEQQPLLRPRSGTSGPSARRRRRATRSSTNPQHDPASTAAAVANGTAPTQPSTPETKFKPPKTFADYSAKFRKLAPFIWPQADRYLQWLVVVCIFLLVVGRVVNVLLPIQAKVLVDKLTVASSSTTDRSGTPSAAPLPDARLPWEAILLFVLLRFLQGGVGLVSTTQDLLWMPIGQYTTRAISQRMFTHLHNLSHRFHLTRKTGEILRVQDRGVSSIVTLLSTILFNIVPTLIDIAIAVVFFGLQFDVWFSLIVGTTMVLYIVATVVITEVRTKHRRRSNALENAMQAKAVDSLLNFEVVKLYNNETFESQQYAKAMADYQAADWISSLTSSWLSMTQNWIIQVGLLCGALLCAHRVVVQRVMSVGDFVLFLSYITQLYGPLNDFGKLYRQLQKNFVDMEKMLDLLAQMPEVRDSPRTISIDPCSMQGHVRFENVTFAYDPRVPTLRNISFEIPAGKTVALVGSSGSGKSTILRLLFRFYDVQAGRITVDGIDIRSMRQRDLRSLIGVVPQDTVLFNDTIQYNVRYGRTSATDQEVEAAARAAQIHDRIMTFPDQYETKVGERGMRLSGGEKQRVAISRMLLKNPVINFLDEATSALDTTTERVLQNQLKSLTENKTTLIIAHRLSTILHADIILVVHAGEIVQRGSHDQLISDTSGMYFDMWLKQLQDNEDLLQNANVAPPGLPSTAKIPYTPPSTQDAATTPMTPLLVGADGHPQNVQPQAQQLGTSFSLDGRSVGGEGVGSALSVTTASAWAGAPNGSGKGPRTLSAGAIPWSAPPRPTGASPTPSPTVDPDEQPGKLRKLKLGASKTDLSPAAALTGAVLHHARSDEEGSSSGGDRDVDAEEEEELQEEEQGRVEREFEERLIRREQEQMQQRSRQGTAGSVGLEADMFGSSNKQ</sequence>
<evidence type="ECO:0000256" key="7">
    <source>
        <dbReference type="ARBA" id="ARBA00023136"/>
    </source>
</evidence>
<keyword evidence="6 10" id="KW-1133">Transmembrane helix</keyword>
<keyword evidence="4" id="KW-0547">Nucleotide-binding</keyword>
<feature type="transmembrane region" description="Helical" evidence="10">
    <location>
        <begin position="329"/>
        <end position="349"/>
    </location>
</feature>
<feature type="transmembrane region" description="Helical" evidence="10">
    <location>
        <begin position="25"/>
        <end position="47"/>
    </location>
</feature>
<feature type="compositionally biased region" description="Basic and acidic residues" evidence="9">
    <location>
        <begin position="115"/>
        <end position="128"/>
    </location>
</feature>
<feature type="transmembrane region" description="Helical" evidence="10">
    <location>
        <begin position="514"/>
        <end position="532"/>
    </location>
</feature>
<dbReference type="InterPro" id="IPR003593">
    <property type="entry name" value="AAA+_ATPase"/>
</dbReference>
<evidence type="ECO:0000256" key="8">
    <source>
        <dbReference type="ARBA" id="ARBA00024363"/>
    </source>
</evidence>
<evidence type="ECO:0000256" key="6">
    <source>
        <dbReference type="ARBA" id="ARBA00022989"/>
    </source>
</evidence>
<evidence type="ECO:0000256" key="5">
    <source>
        <dbReference type="ARBA" id="ARBA00022840"/>
    </source>
</evidence>
<feature type="transmembrane region" description="Helical" evidence="10">
    <location>
        <begin position="288"/>
        <end position="309"/>
    </location>
</feature>
<dbReference type="STRING" id="765915.A0A1Y2H661"/>
<dbReference type="InterPro" id="IPR027417">
    <property type="entry name" value="P-loop_NTPase"/>
</dbReference>
<proteinExistence type="inferred from homology"/>
<comment type="similarity">
    <text evidence="8">Belongs to the ABC transporter superfamily. ABCB family. Heavy Metal importer (TC 3.A.1.210) subfamily.</text>
</comment>
<dbReference type="GO" id="GO:0005774">
    <property type="term" value="C:vacuolar membrane"/>
    <property type="evidence" value="ECO:0007669"/>
    <property type="project" value="TreeGrafter"/>
</dbReference>
<reference evidence="13 14" key="1">
    <citation type="submission" date="2016-07" db="EMBL/GenBank/DDBJ databases">
        <title>Pervasive Adenine N6-methylation of Active Genes in Fungi.</title>
        <authorList>
            <consortium name="DOE Joint Genome Institute"/>
            <person name="Mondo S.J."/>
            <person name="Dannebaum R.O."/>
            <person name="Kuo R.C."/>
            <person name="Labutti K."/>
            <person name="Haridas S."/>
            <person name="Kuo A."/>
            <person name="Salamov A."/>
            <person name="Ahrendt S.R."/>
            <person name="Lipzen A."/>
            <person name="Sullivan W."/>
            <person name="Andreopoulos W.B."/>
            <person name="Clum A."/>
            <person name="Lindquist E."/>
            <person name="Daum C."/>
            <person name="Ramamoorthy G.K."/>
            <person name="Gryganskyi A."/>
            <person name="Culley D."/>
            <person name="Magnuson J.K."/>
            <person name="James T.Y."/>
            <person name="O'Malley M.A."/>
            <person name="Stajich J.E."/>
            <person name="Spatafora J.W."/>
            <person name="Visel A."/>
            <person name="Grigoriev I.V."/>
        </authorList>
    </citation>
    <scope>NUCLEOTIDE SEQUENCE [LARGE SCALE GENOMIC DNA]</scope>
    <source>
        <strain evidence="13 14">PL171</strain>
    </source>
</reference>
<feature type="transmembrane region" description="Helical" evidence="10">
    <location>
        <begin position="453"/>
        <end position="475"/>
    </location>
</feature>
<dbReference type="CDD" id="cd03253">
    <property type="entry name" value="ABCC_ATM1_transporter"/>
    <property type="match status" value="1"/>
</dbReference>
<comment type="caution">
    <text evidence="13">The sequence shown here is derived from an EMBL/GenBank/DDBJ whole genome shotgun (WGS) entry which is preliminary data.</text>
</comment>
<dbReference type="InterPro" id="IPR011527">
    <property type="entry name" value="ABC1_TM_dom"/>
</dbReference>
<dbReference type="GO" id="GO:0020037">
    <property type="term" value="F:heme binding"/>
    <property type="evidence" value="ECO:0007669"/>
    <property type="project" value="TreeGrafter"/>
</dbReference>
<dbReference type="InterPro" id="IPR003439">
    <property type="entry name" value="ABC_transporter-like_ATP-bd"/>
</dbReference>
<feature type="transmembrane region" description="Helical" evidence="10">
    <location>
        <begin position="252"/>
        <end position="276"/>
    </location>
</feature>
<name>A0A1Y2H661_9FUNG</name>
<dbReference type="Gene3D" id="1.20.1560.10">
    <property type="entry name" value="ABC transporter type 1, transmembrane domain"/>
    <property type="match status" value="1"/>
</dbReference>
<feature type="transmembrane region" description="Helical" evidence="10">
    <location>
        <begin position="616"/>
        <end position="636"/>
    </location>
</feature>
<feature type="transmembrane region" description="Helical" evidence="10">
    <location>
        <begin position="585"/>
        <end position="610"/>
    </location>
</feature>
<evidence type="ECO:0008006" key="15">
    <source>
        <dbReference type="Google" id="ProtNLM"/>
    </source>
</evidence>
<keyword evidence="3 10" id="KW-0812">Transmembrane</keyword>
<feature type="compositionally biased region" description="Basic residues" evidence="9">
    <location>
        <begin position="72"/>
        <end position="87"/>
    </location>
</feature>
<dbReference type="InterPro" id="IPR039421">
    <property type="entry name" value="Type_1_exporter"/>
</dbReference>
<organism evidence="13 14">
    <name type="scientific">Catenaria anguillulae PL171</name>
    <dbReference type="NCBI Taxonomy" id="765915"/>
    <lineage>
        <taxon>Eukaryota</taxon>
        <taxon>Fungi</taxon>
        <taxon>Fungi incertae sedis</taxon>
        <taxon>Blastocladiomycota</taxon>
        <taxon>Blastocladiomycetes</taxon>
        <taxon>Blastocladiales</taxon>
        <taxon>Catenariaceae</taxon>
        <taxon>Catenaria</taxon>
    </lineage>
</organism>
<feature type="compositionally biased region" description="Polar residues" evidence="9">
    <location>
        <begin position="136"/>
        <end position="156"/>
    </location>
</feature>
<feature type="region of interest" description="Disordered" evidence="9">
    <location>
        <begin position="68"/>
        <end position="207"/>
    </location>
</feature>
<dbReference type="Pfam" id="PF00664">
    <property type="entry name" value="ABC_membrane"/>
    <property type="match status" value="1"/>
</dbReference>
<feature type="compositionally biased region" description="Polar residues" evidence="9">
    <location>
        <begin position="1063"/>
        <end position="1073"/>
    </location>
</feature>
<keyword evidence="2" id="KW-0813">Transport</keyword>
<evidence type="ECO:0000256" key="3">
    <source>
        <dbReference type="ARBA" id="ARBA00022692"/>
    </source>
</evidence>
<dbReference type="PROSITE" id="PS50929">
    <property type="entry name" value="ABC_TM1F"/>
    <property type="match status" value="1"/>
</dbReference>
<feature type="region of interest" description="Disordered" evidence="9">
    <location>
        <begin position="1193"/>
        <end position="1267"/>
    </location>
</feature>
<evidence type="ECO:0000259" key="11">
    <source>
        <dbReference type="PROSITE" id="PS50893"/>
    </source>
</evidence>
<feature type="region of interest" description="Disordered" evidence="9">
    <location>
        <begin position="1123"/>
        <end position="1167"/>
    </location>
</feature>
<dbReference type="PROSITE" id="PS50893">
    <property type="entry name" value="ABC_TRANSPORTER_2"/>
    <property type="match status" value="1"/>
</dbReference>
<dbReference type="EMBL" id="MCFL01000107">
    <property type="protein sequence ID" value="ORZ30056.1"/>
    <property type="molecule type" value="Genomic_DNA"/>
</dbReference>
<dbReference type="InterPro" id="IPR036640">
    <property type="entry name" value="ABC1_TM_sf"/>
</dbReference>
<dbReference type="GO" id="GO:0015439">
    <property type="term" value="F:ABC-type heme transporter activity"/>
    <property type="evidence" value="ECO:0007669"/>
    <property type="project" value="TreeGrafter"/>
</dbReference>
<protein>
    <recommendedName>
        <fullName evidence="15">P-loop containing nucleoside triphosphate hydrolase protein</fullName>
    </recommendedName>
</protein>
<dbReference type="FunFam" id="3.40.50.300:FF:000186">
    <property type="entry name" value="ATP-binding cassette sub-family B member 7, mitochondrial"/>
    <property type="match status" value="1"/>
</dbReference>